<dbReference type="RefSeq" id="WP_405339733.1">
    <property type="nucleotide sequence ID" value="NZ_JBANFI010000005.1"/>
</dbReference>
<dbReference type="GO" id="GO:0016787">
    <property type="term" value="F:hydrolase activity"/>
    <property type="evidence" value="ECO:0007669"/>
    <property type="project" value="UniProtKB-KW"/>
</dbReference>
<accession>A0ABW8PY55</accession>
<dbReference type="Gene3D" id="3.60.110.10">
    <property type="entry name" value="Carbon-nitrogen hydrolase"/>
    <property type="match status" value="1"/>
</dbReference>
<gene>
    <name evidence="4" type="ORF">V6U78_09330</name>
</gene>
<dbReference type="Proteomes" id="UP001621714">
    <property type="component" value="Unassembled WGS sequence"/>
</dbReference>
<keyword evidence="5" id="KW-1185">Reference proteome</keyword>
<organism evidence="4 5">
    <name type="scientific">Marinospirillum alkalitolerans</name>
    <dbReference type="NCBI Taxonomy" id="3123374"/>
    <lineage>
        <taxon>Bacteria</taxon>
        <taxon>Pseudomonadati</taxon>
        <taxon>Pseudomonadota</taxon>
        <taxon>Gammaproteobacteria</taxon>
        <taxon>Oceanospirillales</taxon>
        <taxon>Oceanospirillaceae</taxon>
        <taxon>Marinospirillum</taxon>
    </lineage>
</organism>
<evidence type="ECO:0000256" key="1">
    <source>
        <dbReference type="ARBA" id="ARBA00010613"/>
    </source>
</evidence>
<evidence type="ECO:0000259" key="3">
    <source>
        <dbReference type="PROSITE" id="PS50263"/>
    </source>
</evidence>
<proteinExistence type="inferred from homology"/>
<name>A0ABW8PY55_9GAMM</name>
<evidence type="ECO:0000313" key="5">
    <source>
        <dbReference type="Proteomes" id="UP001621714"/>
    </source>
</evidence>
<sequence>MLHPRALPDLETSIQLAAVQLNSAGDWPTNRQRVQEAVAAAAAAGAQLVVLPEYFVLMHPDEQARFALAEEDGQGPIQDFLAQLAAQQGVWLVAGSLPLKTPFADKLTNSCLVYGPAGERVGRYDKVHLFSFQRGQERYDEAATQLAGERPLIFDTPFGRVGVGICYDLRFPEFFRHLDAVDLWVLPAAFTVTTGQAHWEVLLRARAIENQCYFLAAAQTGTHQGGRQTYGHSLLVDPWGEVVAQLDDQPGLLLGSLEPQRLAEVRTQLPALLHRRLGV</sequence>
<evidence type="ECO:0000313" key="4">
    <source>
        <dbReference type="EMBL" id="MFK7161235.1"/>
    </source>
</evidence>
<protein>
    <submittedName>
        <fullName evidence="4">Carbon-nitrogen hydrolase family protein</fullName>
    </submittedName>
</protein>
<evidence type="ECO:0000256" key="2">
    <source>
        <dbReference type="ARBA" id="ARBA00022801"/>
    </source>
</evidence>
<dbReference type="Pfam" id="PF00795">
    <property type="entry name" value="CN_hydrolase"/>
    <property type="match status" value="1"/>
</dbReference>
<dbReference type="PROSITE" id="PS01227">
    <property type="entry name" value="UPF0012"/>
    <property type="match status" value="1"/>
</dbReference>
<dbReference type="PROSITE" id="PS50263">
    <property type="entry name" value="CN_HYDROLASE"/>
    <property type="match status" value="1"/>
</dbReference>
<dbReference type="PANTHER" id="PTHR23088">
    <property type="entry name" value="NITRILASE-RELATED"/>
    <property type="match status" value="1"/>
</dbReference>
<reference evidence="4 5" key="1">
    <citation type="submission" date="2024-02" db="EMBL/GenBank/DDBJ databases">
        <title>Marinospirillum sp. MEB 164 isolated from Lonar lake sediment.</title>
        <authorList>
            <person name="Joshi A."/>
            <person name="Thite S."/>
        </authorList>
    </citation>
    <scope>NUCLEOTIDE SEQUENCE [LARGE SCALE GENOMIC DNA]</scope>
    <source>
        <strain evidence="4 5">MEB164</strain>
    </source>
</reference>
<dbReference type="SUPFAM" id="SSF56317">
    <property type="entry name" value="Carbon-nitrogen hydrolase"/>
    <property type="match status" value="1"/>
</dbReference>
<dbReference type="CDD" id="cd07572">
    <property type="entry name" value="nit"/>
    <property type="match status" value="1"/>
</dbReference>
<comment type="similarity">
    <text evidence="1">Belongs to the carbon-nitrogen hydrolase superfamily. NIT1/NIT2 family.</text>
</comment>
<dbReference type="InterPro" id="IPR036526">
    <property type="entry name" value="C-N_Hydrolase_sf"/>
</dbReference>
<dbReference type="InterPro" id="IPR001110">
    <property type="entry name" value="UPF0012_CS"/>
</dbReference>
<feature type="domain" description="CN hydrolase" evidence="3">
    <location>
        <begin position="14"/>
        <end position="259"/>
    </location>
</feature>
<dbReference type="InterPro" id="IPR003010">
    <property type="entry name" value="C-N_Hydrolase"/>
</dbReference>
<dbReference type="InterPro" id="IPR045254">
    <property type="entry name" value="Nit1/2_C-N_Hydrolase"/>
</dbReference>
<keyword evidence="2 4" id="KW-0378">Hydrolase</keyword>
<comment type="caution">
    <text evidence="4">The sequence shown here is derived from an EMBL/GenBank/DDBJ whole genome shotgun (WGS) entry which is preliminary data.</text>
</comment>
<dbReference type="EMBL" id="JBANFI010000005">
    <property type="protein sequence ID" value="MFK7161235.1"/>
    <property type="molecule type" value="Genomic_DNA"/>
</dbReference>
<dbReference type="PANTHER" id="PTHR23088:SF27">
    <property type="entry name" value="DEAMINATED GLUTATHIONE AMIDASE"/>
    <property type="match status" value="1"/>
</dbReference>